<protein>
    <submittedName>
        <fullName evidence="1">Uncharacterized protein</fullName>
    </submittedName>
</protein>
<dbReference type="OrthoDB" id="268428at2759"/>
<dbReference type="STRING" id="246404.A0A507FP79"/>
<dbReference type="GO" id="GO:0005839">
    <property type="term" value="C:proteasome core complex"/>
    <property type="evidence" value="ECO:0007669"/>
    <property type="project" value="InterPro"/>
</dbReference>
<sequence length="271" mass="29854">MHPLLRSPTHKLPFCVEPLSLDKEALSLADLRVAFDALCSAPPKQQYPAAVAPRLQPLTAPAPALAPATPPSSPEPILVHKYIQNGVLVSVRTPNLALHPPGHTLDHIRGHEASCKQSKYGASRKMVSKTATVDCNFHPYAVRVVLPSTHGTKRGEDKSRALNKHNLMLFPGEAGDTTQFAEYIQCNNTQLYRIRNGMDLSTRAVSSYIRKELATSLRSRHPYTANLLIGGVDPKTGTPELHWLDYLRTSVKLNYAAHGYASNFCMSTMDR</sequence>
<evidence type="ECO:0000313" key="2">
    <source>
        <dbReference type="Proteomes" id="UP000320333"/>
    </source>
</evidence>
<comment type="caution">
    <text evidence="1">The sequence shown here is derived from an EMBL/GenBank/DDBJ whole genome shotgun (WGS) entry which is preliminary data.</text>
</comment>
<dbReference type="Proteomes" id="UP000320333">
    <property type="component" value="Unassembled WGS sequence"/>
</dbReference>
<keyword evidence="2" id="KW-1185">Reference proteome</keyword>
<dbReference type="SUPFAM" id="SSF56235">
    <property type="entry name" value="N-terminal nucleophile aminohydrolases (Ntn hydrolases)"/>
    <property type="match status" value="1"/>
</dbReference>
<dbReference type="EMBL" id="QEAP01000028">
    <property type="protein sequence ID" value="TPX77136.1"/>
    <property type="molecule type" value="Genomic_DNA"/>
</dbReference>
<evidence type="ECO:0000313" key="1">
    <source>
        <dbReference type="EMBL" id="TPX77136.1"/>
    </source>
</evidence>
<dbReference type="InterPro" id="IPR029055">
    <property type="entry name" value="Ntn_hydrolases_N"/>
</dbReference>
<dbReference type="Gene3D" id="3.60.20.10">
    <property type="entry name" value="Glutamine Phosphoribosylpyrophosphate, subunit 1, domain 1"/>
    <property type="match status" value="1"/>
</dbReference>
<organism evidence="1 2">
    <name type="scientific">Chytriomyces confervae</name>
    <dbReference type="NCBI Taxonomy" id="246404"/>
    <lineage>
        <taxon>Eukaryota</taxon>
        <taxon>Fungi</taxon>
        <taxon>Fungi incertae sedis</taxon>
        <taxon>Chytridiomycota</taxon>
        <taxon>Chytridiomycota incertae sedis</taxon>
        <taxon>Chytridiomycetes</taxon>
        <taxon>Chytridiales</taxon>
        <taxon>Chytriomycetaceae</taxon>
        <taxon>Chytriomyces</taxon>
    </lineage>
</organism>
<dbReference type="InterPro" id="IPR001353">
    <property type="entry name" value="Proteasome_sua/b"/>
</dbReference>
<reference evidence="1 2" key="1">
    <citation type="journal article" date="2019" name="Sci. Rep.">
        <title>Comparative genomics of chytrid fungi reveal insights into the obligate biotrophic and pathogenic lifestyle of Synchytrium endobioticum.</title>
        <authorList>
            <person name="van de Vossenberg B.T.L.H."/>
            <person name="Warris S."/>
            <person name="Nguyen H.D.T."/>
            <person name="van Gent-Pelzer M.P.E."/>
            <person name="Joly D.L."/>
            <person name="van de Geest H.C."/>
            <person name="Bonants P.J.M."/>
            <person name="Smith D.S."/>
            <person name="Levesque C.A."/>
            <person name="van der Lee T.A.J."/>
        </authorList>
    </citation>
    <scope>NUCLEOTIDE SEQUENCE [LARGE SCALE GENOMIC DNA]</scope>
    <source>
        <strain evidence="1 2">CBS 675.73</strain>
    </source>
</reference>
<proteinExistence type="predicted"/>
<name>A0A507FP79_9FUNG</name>
<dbReference type="Pfam" id="PF00227">
    <property type="entry name" value="Proteasome"/>
    <property type="match status" value="1"/>
</dbReference>
<accession>A0A507FP79</accession>
<dbReference type="GO" id="GO:0051603">
    <property type="term" value="P:proteolysis involved in protein catabolic process"/>
    <property type="evidence" value="ECO:0007669"/>
    <property type="project" value="InterPro"/>
</dbReference>
<gene>
    <name evidence="1" type="ORF">CcCBS67573_g01631</name>
</gene>
<dbReference type="AlphaFoldDB" id="A0A507FP79"/>